<dbReference type="EMBL" id="MG922858">
    <property type="protein sequence ID" value="QBA96205.1"/>
    <property type="molecule type" value="Genomic_DNA"/>
</dbReference>
<accession>A0A411FRM8</accession>
<keyword evidence="8 9" id="KW-0472">Membrane</keyword>
<reference evidence="10" key="1">
    <citation type="submission" date="2018-02" db="EMBL/GenBank/DDBJ databases">
        <title>Two new species of Gelidium (Gelidiales, Rhodophyta) from California, USA.</title>
        <authorList>
            <person name="Hughey J.R."/>
            <person name="Boo G.H."/>
        </authorList>
    </citation>
    <scope>NUCLEOTIDE SEQUENCE</scope>
</reference>
<evidence type="ECO:0000256" key="1">
    <source>
        <dbReference type="ARBA" id="ARBA00004141"/>
    </source>
</evidence>
<dbReference type="HAMAP" id="MF_00474">
    <property type="entry name" value="PSI_PsaK"/>
    <property type="match status" value="1"/>
</dbReference>
<evidence type="ECO:0000256" key="8">
    <source>
        <dbReference type="ARBA" id="ARBA00023136"/>
    </source>
</evidence>
<sequence length="91" mass="9583">MILNTVYTNALIANSSQVPTWSFKIAIIMIICNLICIGIGRYAIQVRGLGPSVPLLGLEGFGLPELLATTSLGHITGAGVILGLSYINVLK</sequence>
<keyword evidence="10" id="KW-0934">Plastid</keyword>
<evidence type="ECO:0000256" key="5">
    <source>
        <dbReference type="ARBA" id="ARBA00022836"/>
    </source>
</evidence>
<evidence type="ECO:0000256" key="6">
    <source>
        <dbReference type="ARBA" id="ARBA00022989"/>
    </source>
</evidence>
<dbReference type="Gene3D" id="1.20.860.20">
    <property type="entry name" value="Photosystem I PsaK, reaction centre"/>
    <property type="match status" value="1"/>
</dbReference>
<dbReference type="Pfam" id="PF01241">
    <property type="entry name" value="PSI_PSAK"/>
    <property type="match status" value="1"/>
</dbReference>
<evidence type="ECO:0000256" key="4">
    <source>
        <dbReference type="ARBA" id="ARBA00022692"/>
    </source>
</evidence>
<feature type="transmembrane region" description="Helical" evidence="9">
    <location>
        <begin position="66"/>
        <end position="87"/>
    </location>
</feature>
<keyword evidence="3 9" id="KW-0602">Photosynthesis</keyword>
<evidence type="ECO:0000256" key="3">
    <source>
        <dbReference type="ARBA" id="ARBA00022531"/>
    </source>
</evidence>
<evidence type="ECO:0000256" key="7">
    <source>
        <dbReference type="ARBA" id="ARBA00023078"/>
    </source>
</evidence>
<dbReference type="InterPro" id="IPR000549">
    <property type="entry name" value="PSI_PsaG/PsaK"/>
</dbReference>
<protein>
    <recommendedName>
        <fullName evidence="9">Photosystem I reaction center subunit PsaK</fullName>
    </recommendedName>
    <alternativeName>
        <fullName evidence="9">Photosystem I subunit X</fullName>
    </alternativeName>
</protein>
<dbReference type="GO" id="GO:0015979">
    <property type="term" value="P:photosynthesis"/>
    <property type="evidence" value="ECO:0007669"/>
    <property type="project" value="UniProtKB-UniRule"/>
</dbReference>
<dbReference type="GO" id="GO:0009522">
    <property type="term" value="C:photosystem I"/>
    <property type="evidence" value="ECO:0007669"/>
    <property type="project" value="UniProtKB-KW"/>
</dbReference>
<comment type="similarity">
    <text evidence="2 9">Belongs to the PsaG/PsaK family.</text>
</comment>
<evidence type="ECO:0000256" key="9">
    <source>
        <dbReference type="HAMAP-Rule" id="MF_00474"/>
    </source>
</evidence>
<dbReference type="InterPro" id="IPR017492">
    <property type="entry name" value="PSI_PsaK"/>
</dbReference>
<keyword evidence="6 9" id="KW-1133">Transmembrane helix</keyword>
<dbReference type="InterPro" id="IPR035982">
    <property type="entry name" value="PSI_centre_PsaK_sf"/>
</dbReference>
<dbReference type="GO" id="GO:0042651">
    <property type="term" value="C:thylakoid membrane"/>
    <property type="evidence" value="ECO:0007669"/>
    <property type="project" value="UniProtKB-UniRule"/>
</dbReference>
<evidence type="ECO:0000256" key="2">
    <source>
        <dbReference type="ARBA" id="ARBA00006458"/>
    </source>
</evidence>
<keyword evidence="5 9" id="KW-0603">Photosystem I</keyword>
<feature type="transmembrane region" description="Helical" evidence="9">
    <location>
        <begin position="21"/>
        <end position="44"/>
    </location>
</feature>
<keyword evidence="4 9" id="KW-0812">Transmembrane</keyword>
<geneLocation type="plastid" evidence="10"/>
<dbReference type="SUPFAM" id="SSF81563">
    <property type="entry name" value="Photosystem I reaction center subunit X, PsaK"/>
    <property type="match status" value="1"/>
</dbReference>
<keyword evidence="7 9" id="KW-0793">Thylakoid</keyword>
<dbReference type="AlphaFoldDB" id="A0A411FRM8"/>
<evidence type="ECO:0000313" key="10">
    <source>
        <dbReference type="EMBL" id="QBA96205.1"/>
    </source>
</evidence>
<dbReference type="RefSeq" id="YP_009564854.1">
    <property type="nucleotide sequence ID" value="NC_041173.1"/>
</dbReference>
<comment type="subcellular location">
    <subcellularLocation>
        <location evidence="9">Cellular thylakoid membrane</location>
        <topology evidence="9">Multi-pass membrane protein</topology>
    </subcellularLocation>
    <subcellularLocation>
        <location evidence="1">Membrane</location>
        <topology evidence="1">Multi-pass membrane protein</topology>
    </subcellularLocation>
</comment>
<dbReference type="NCBIfam" id="TIGR03049">
    <property type="entry name" value="PS_I_psaK"/>
    <property type="match status" value="1"/>
</dbReference>
<dbReference type="InterPro" id="IPR037101">
    <property type="entry name" value="PSI_PsaK_bact"/>
</dbReference>
<proteinExistence type="inferred from homology"/>
<dbReference type="GeneID" id="39338317"/>
<name>A0A411FRM8_9FLOR</name>
<organism evidence="10">
    <name type="scientific">Gelidium coulteri</name>
    <dbReference type="NCBI Taxonomy" id="28849"/>
    <lineage>
        <taxon>Eukaryota</taxon>
        <taxon>Rhodophyta</taxon>
        <taxon>Florideophyceae</taxon>
        <taxon>Rhodymeniophycidae</taxon>
        <taxon>Gelidiales</taxon>
        <taxon>Gelidiaceae</taxon>
        <taxon>Gelidium</taxon>
    </lineage>
</organism>
<gene>
    <name evidence="9 10" type="primary">psaK</name>
</gene>